<dbReference type="PANTHER" id="PTHR43434:SF1">
    <property type="entry name" value="PHOSPHOGLYCOLATE PHOSPHATASE"/>
    <property type="match status" value="1"/>
</dbReference>
<dbReference type="Gene3D" id="3.40.50.1000">
    <property type="entry name" value="HAD superfamily/HAD-like"/>
    <property type="match status" value="1"/>
</dbReference>
<accession>A0A1I4CE14</accession>
<evidence type="ECO:0000256" key="1">
    <source>
        <dbReference type="ARBA" id="ARBA00000830"/>
    </source>
</evidence>
<dbReference type="Gene3D" id="1.10.150.520">
    <property type="match status" value="1"/>
</dbReference>
<evidence type="ECO:0000313" key="6">
    <source>
        <dbReference type="Proteomes" id="UP000199598"/>
    </source>
</evidence>
<evidence type="ECO:0000256" key="4">
    <source>
        <dbReference type="ARBA" id="ARBA00013078"/>
    </source>
</evidence>
<dbReference type="RefSeq" id="WP_093521309.1">
    <property type="nucleotide sequence ID" value="NZ_FOSK01000009.1"/>
</dbReference>
<comment type="catalytic activity">
    <reaction evidence="1">
        <text>2-phosphoglycolate + H2O = glycolate + phosphate</text>
        <dbReference type="Rhea" id="RHEA:14369"/>
        <dbReference type="ChEBI" id="CHEBI:15377"/>
        <dbReference type="ChEBI" id="CHEBI:29805"/>
        <dbReference type="ChEBI" id="CHEBI:43474"/>
        <dbReference type="ChEBI" id="CHEBI:58033"/>
        <dbReference type="EC" id="3.1.3.18"/>
    </reaction>
</comment>
<comment type="similarity">
    <text evidence="3">Belongs to the HAD-like hydrolase superfamily. CbbY/CbbZ/Gph/YieH family.</text>
</comment>
<comment type="caution">
    <text evidence="5">The sequence shown here is derived from an EMBL/GenBank/DDBJ whole genome shotgun (WGS) entry which is preliminary data.</text>
</comment>
<evidence type="ECO:0000313" key="5">
    <source>
        <dbReference type="EMBL" id="SFK79442.1"/>
    </source>
</evidence>
<name>A0A1I4CE14_9HYPH</name>
<dbReference type="NCBIfam" id="TIGR01549">
    <property type="entry name" value="HAD-SF-IA-v1"/>
    <property type="match status" value="1"/>
</dbReference>
<gene>
    <name evidence="5" type="ORF">SAMN04488518_109104</name>
</gene>
<dbReference type="Proteomes" id="UP000199598">
    <property type="component" value="Unassembled WGS sequence"/>
</dbReference>
<dbReference type="EMBL" id="FOSK01000009">
    <property type="protein sequence ID" value="SFK79442.1"/>
    <property type="molecule type" value="Genomic_DNA"/>
</dbReference>
<keyword evidence="6" id="KW-1185">Reference proteome</keyword>
<protein>
    <recommendedName>
        <fullName evidence="4">phosphoglycolate phosphatase</fullName>
        <ecNumber evidence="4">3.1.3.18</ecNumber>
    </recommendedName>
</protein>
<sequence length="220" mass="24656">MFKTIVFDLDGTICHHKASYPKMFFEIFGEQFNKHSDTWLRHMLHNGEHTGVEAVQSCFPNMKPSDQKHALATFTERWAEAQAPFTGIFEAMSLLKDNFGCQIGVMTNGPSNFQWAVMNKLGILDHVDFAYASGDTFPAECKPSVSLLRKLENKHDFVAETALFIGDNLEKDIMPAREAGWSALHVAPHEQKTNALPLMSFTEATAQAECLKVNWSSLTA</sequence>
<dbReference type="SFLD" id="SFLDS00003">
    <property type="entry name" value="Haloacid_Dehalogenase"/>
    <property type="match status" value="1"/>
</dbReference>
<comment type="pathway">
    <text evidence="2">Organic acid metabolism; glycolate biosynthesis; glycolate from 2-phosphoglycolate: step 1/1.</text>
</comment>
<evidence type="ECO:0000256" key="2">
    <source>
        <dbReference type="ARBA" id="ARBA00004818"/>
    </source>
</evidence>
<dbReference type="InterPro" id="IPR036412">
    <property type="entry name" value="HAD-like_sf"/>
</dbReference>
<proteinExistence type="inferred from homology"/>
<evidence type="ECO:0000256" key="3">
    <source>
        <dbReference type="ARBA" id="ARBA00006171"/>
    </source>
</evidence>
<dbReference type="InterPro" id="IPR050155">
    <property type="entry name" value="HAD-like_hydrolase_sf"/>
</dbReference>
<reference evidence="5 6" key="1">
    <citation type="submission" date="2016-10" db="EMBL/GenBank/DDBJ databases">
        <authorList>
            <person name="Varghese N."/>
            <person name="Submissions S."/>
        </authorList>
    </citation>
    <scope>NUCLEOTIDE SEQUENCE [LARGE SCALE GENOMIC DNA]</scope>
    <source>
        <strain evidence="5 6">DSM 16392</strain>
    </source>
</reference>
<organism evidence="5 6">
    <name type="scientific">Pseudovibrio ascidiaceicola</name>
    <dbReference type="NCBI Taxonomy" id="285279"/>
    <lineage>
        <taxon>Bacteria</taxon>
        <taxon>Pseudomonadati</taxon>
        <taxon>Pseudomonadota</taxon>
        <taxon>Alphaproteobacteria</taxon>
        <taxon>Hyphomicrobiales</taxon>
        <taxon>Stappiaceae</taxon>
        <taxon>Pseudovibrio</taxon>
    </lineage>
</organism>
<dbReference type="InterPro" id="IPR023214">
    <property type="entry name" value="HAD_sf"/>
</dbReference>
<dbReference type="SFLD" id="SFLDG01129">
    <property type="entry name" value="C1.5:_HAD__Beta-PGM__Phosphata"/>
    <property type="match status" value="1"/>
</dbReference>
<dbReference type="PANTHER" id="PTHR43434">
    <property type="entry name" value="PHOSPHOGLYCOLATE PHOSPHATASE"/>
    <property type="match status" value="1"/>
</dbReference>
<dbReference type="SUPFAM" id="SSF56784">
    <property type="entry name" value="HAD-like"/>
    <property type="match status" value="1"/>
</dbReference>
<dbReference type="InterPro" id="IPR006439">
    <property type="entry name" value="HAD-SF_hydro_IA"/>
</dbReference>
<dbReference type="EC" id="3.1.3.18" evidence="4"/>
<dbReference type="Pfam" id="PF00702">
    <property type="entry name" value="Hydrolase"/>
    <property type="match status" value="1"/>
</dbReference>